<keyword evidence="2" id="KW-1185">Reference proteome</keyword>
<gene>
    <name evidence="1" type="ORF">N177_3392</name>
</gene>
<sequence>MWATAYQAHLGEIAPPLTAKEQGQLKNFHEKCPEGEAAAVLNRVVREWHEFCGWAKHDAGIHKSPDKPHIGFVLKFIGPAVDFHRDALKTAPKPKATAPKKPLQVLQVPAQDWTQDVQNAFEEWAEDKIPAPMDDVCELMGWDPSSISDEMRKKREEERRQARKKLMVEFWHDYQKELAN</sequence>
<proteinExistence type="predicted"/>
<evidence type="ECO:0000313" key="2">
    <source>
        <dbReference type="Proteomes" id="UP000017819"/>
    </source>
</evidence>
<reference evidence="1 2" key="1">
    <citation type="journal article" date="2014" name="Genome Announc.">
        <title>Draft Genome Sequence of Lutibaculum baratangense Strain AMV1T, Isolated from a Mud Volcano in Andamans, India.</title>
        <authorList>
            <person name="Singh A."/>
            <person name="Sreenivas A."/>
            <person name="Sathyanarayana Reddy G."/>
            <person name="Pinnaka A.K."/>
            <person name="Shivaji S."/>
        </authorList>
    </citation>
    <scope>NUCLEOTIDE SEQUENCE [LARGE SCALE GENOMIC DNA]</scope>
    <source>
        <strain evidence="1 2">AMV1</strain>
    </source>
</reference>
<organism evidence="1 2">
    <name type="scientific">Lutibaculum baratangense AMV1</name>
    <dbReference type="NCBI Taxonomy" id="631454"/>
    <lineage>
        <taxon>Bacteria</taxon>
        <taxon>Pseudomonadati</taxon>
        <taxon>Pseudomonadota</taxon>
        <taxon>Alphaproteobacteria</taxon>
        <taxon>Hyphomicrobiales</taxon>
        <taxon>Tepidamorphaceae</taxon>
        <taxon>Lutibaculum</taxon>
    </lineage>
</organism>
<evidence type="ECO:0000313" key="1">
    <source>
        <dbReference type="EMBL" id="ESR23324.1"/>
    </source>
</evidence>
<dbReference type="EMBL" id="AWXZ01000039">
    <property type="protein sequence ID" value="ESR23324.1"/>
    <property type="molecule type" value="Genomic_DNA"/>
</dbReference>
<name>V4RD56_9HYPH</name>
<dbReference type="AlphaFoldDB" id="V4RD56"/>
<protein>
    <submittedName>
        <fullName evidence="1">Uncharacterized protein</fullName>
    </submittedName>
</protein>
<accession>V4RD56</accession>
<dbReference type="Proteomes" id="UP000017819">
    <property type="component" value="Unassembled WGS sequence"/>
</dbReference>
<comment type="caution">
    <text evidence="1">The sequence shown here is derived from an EMBL/GenBank/DDBJ whole genome shotgun (WGS) entry which is preliminary data.</text>
</comment>